<evidence type="ECO:0000259" key="3">
    <source>
        <dbReference type="PROSITE" id="PS50893"/>
    </source>
</evidence>
<proteinExistence type="predicted"/>
<keyword evidence="1" id="KW-0547">Nucleotide-binding</keyword>
<dbReference type="CDD" id="cd00267">
    <property type="entry name" value="ABC_ATPase"/>
    <property type="match status" value="1"/>
</dbReference>
<dbReference type="AlphaFoldDB" id="A0A0H2Z6X8"/>
<dbReference type="KEGG" id="pau:PA14_49480"/>
<dbReference type="BioCyc" id="PAER208963:G1G74-4155-MONOMER"/>
<protein>
    <recommendedName>
        <fullName evidence="3">ABC transporter domain-containing protein</fullName>
    </recommendedName>
</protein>
<dbReference type="RefSeq" id="WP_003140547.1">
    <property type="nucleotide sequence ID" value="NC_008463.1"/>
</dbReference>
<reference evidence="4 5" key="1">
    <citation type="journal article" date="2006" name="Genome Biol.">
        <title>Genomic analysis reveals that Pseudomonas aeruginosa virulence is combinatorial.</title>
        <authorList>
            <person name="Lee D.G."/>
            <person name="Urbach J.M."/>
            <person name="Wu G."/>
            <person name="Liberati N.T."/>
            <person name="Feinbaum R.L."/>
            <person name="Miyata S."/>
            <person name="Diggins L.T."/>
            <person name="He J."/>
            <person name="Saucier M."/>
            <person name="Deziel E."/>
            <person name="Friedman L."/>
            <person name="Li L."/>
            <person name="Grills G."/>
            <person name="Montgomery K."/>
            <person name="Kucherlapati R."/>
            <person name="Rahme L.G."/>
            <person name="Ausubel F.M."/>
        </authorList>
    </citation>
    <scope>NUCLEOTIDE SEQUENCE [LARGE SCALE GENOMIC DNA]</scope>
    <source>
        <strain evidence="4 5">UCBPP-PA14</strain>
    </source>
</reference>
<dbReference type="HOGENOM" id="CLU_469976_0_0_6"/>
<accession>A0A0H2Z6X8</accession>
<keyword evidence="2" id="KW-0067">ATP-binding</keyword>
<dbReference type="PANTHER" id="PTHR43581:SF4">
    <property type="entry name" value="ATP_GTP PHOSPHATASE"/>
    <property type="match status" value="1"/>
</dbReference>
<dbReference type="GO" id="GO:0005524">
    <property type="term" value="F:ATP binding"/>
    <property type="evidence" value="ECO:0007669"/>
    <property type="project" value="UniProtKB-KW"/>
</dbReference>
<evidence type="ECO:0000313" key="5">
    <source>
        <dbReference type="Proteomes" id="UP000000653"/>
    </source>
</evidence>
<name>A0A0H2Z6X8_PSEAB</name>
<dbReference type="GO" id="GO:0016887">
    <property type="term" value="F:ATP hydrolysis activity"/>
    <property type="evidence" value="ECO:0007669"/>
    <property type="project" value="InterPro"/>
</dbReference>
<evidence type="ECO:0000313" key="4">
    <source>
        <dbReference type="EMBL" id="ABJ10322.1"/>
    </source>
</evidence>
<dbReference type="InterPro" id="IPR003593">
    <property type="entry name" value="AAA+_ATPase"/>
</dbReference>
<dbReference type="PANTHER" id="PTHR43581">
    <property type="entry name" value="ATP/GTP PHOSPHATASE"/>
    <property type="match status" value="1"/>
</dbReference>
<feature type="domain" description="ABC transporter" evidence="3">
    <location>
        <begin position="145"/>
        <end position="382"/>
    </location>
</feature>
<dbReference type="SUPFAM" id="SSF52540">
    <property type="entry name" value="P-loop containing nucleoside triphosphate hydrolases"/>
    <property type="match status" value="1"/>
</dbReference>
<organism evidence="4 5">
    <name type="scientific">Pseudomonas aeruginosa (strain UCBPP-PA14)</name>
    <dbReference type="NCBI Taxonomy" id="208963"/>
    <lineage>
        <taxon>Bacteria</taxon>
        <taxon>Pseudomonadati</taxon>
        <taxon>Pseudomonadota</taxon>
        <taxon>Gammaproteobacteria</taxon>
        <taxon>Pseudomonadales</taxon>
        <taxon>Pseudomonadaceae</taxon>
        <taxon>Pseudomonas</taxon>
    </lineage>
</organism>
<gene>
    <name evidence="4" type="ordered locus">PA14_49480</name>
</gene>
<dbReference type="Pfam" id="PF13304">
    <property type="entry name" value="AAA_21"/>
    <property type="match status" value="1"/>
</dbReference>
<dbReference type="Proteomes" id="UP000000653">
    <property type="component" value="Chromosome"/>
</dbReference>
<dbReference type="SMART" id="SM00382">
    <property type="entry name" value="AAA"/>
    <property type="match status" value="1"/>
</dbReference>
<evidence type="ECO:0000256" key="2">
    <source>
        <dbReference type="ARBA" id="ARBA00022840"/>
    </source>
</evidence>
<dbReference type="Gene3D" id="3.40.50.300">
    <property type="entry name" value="P-loop containing nucleotide triphosphate hydrolases"/>
    <property type="match status" value="1"/>
</dbReference>
<dbReference type="InterPro" id="IPR003959">
    <property type="entry name" value="ATPase_AAA_core"/>
</dbReference>
<dbReference type="PROSITE" id="PS50893">
    <property type="entry name" value="ABC_TRANSPORTER_2"/>
    <property type="match status" value="1"/>
</dbReference>
<dbReference type="InterPro" id="IPR003439">
    <property type="entry name" value="ABC_transporter-like_ATP-bd"/>
</dbReference>
<sequence length="595" mass="68069">MQITKLTLHRFKKYRDKEISIKPGLSLFAGPNNAGKTTILQAFAVWEFCKTVLEMEKGSASIRQGYAGQGLGMGADDFLVINTPSLKHLWTNLNTQRDSENDGYTLWIKVDWTDRDNAKHLTIGLSLANDRIFIKTISSNIQEDEKSPNIAYIPPFAGITTKEQKATPAQQRRLIGQGLPGATIRSTLLNLFNTNQAKRAAFKDNRGRIPRHQLREIRDSDPWEILSTIIKEVFKTEITVSPYNEAYHTYIKLTTYKGDFNERGLFTRYSNYTPRDLTAEGSGFLQWLSVFAFALSPETDLILLDEPDAHLHSTLQHEIIRQLEKVAEKAGKQIFFCTHSPELIKAHPAEKILSINRDSISYLSDDQGKIISLSGIGSEYYPLLDNTKKTKKILFVENLSDARTIFNIARKLGFNIENKIVIWPWASKGHERKHLFNQLLLEIPELKGISLNDRDNEEINTVIAENLRDTTYPTPNAQTRLYFKKWRRRYIEGYFLHPDPIARAANRPADEVIRHVLDNFAINIAGRIVTQQNEPAALLDCRAKSILSEDTNSIQSVFQVDKYKIVNELLPNEIHEDFHILIREILQLLQINEQA</sequence>
<dbReference type="EMBL" id="CP000438">
    <property type="protein sequence ID" value="ABJ10322.1"/>
    <property type="molecule type" value="Genomic_DNA"/>
</dbReference>
<dbReference type="InterPro" id="IPR027417">
    <property type="entry name" value="P-loop_NTPase"/>
</dbReference>
<evidence type="ECO:0000256" key="1">
    <source>
        <dbReference type="ARBA" id="ARBA00022741"/>
    </source>
</evidence>
<dbReference type="InterPro" id="IPR051396">
    <property type="entry name" value="Bact_Antivir_Def_Nuclease"/>
</dbReference>